<dbReference type="EMBL" id="JAUKUA010000004">
    <property type="protein sequence ID" value="KAK0714871.1"/>
    <property type="molecule type" value="Genomic_DNA"/>
</dbReference>
<evidence type="ECO:0000313" key="1">
    <source>
        <dbReference type="EMBL" id="KAK0714871.1"/>
    </source>
</evidence>
<accession>A0AA40AFH2</accession>
<proteinExistence type="predicted"/>
<organism evidence="1 2">
    <name type="scientific">Lasiosphaeris hirsuta</name>
    <dbReference type="NCBI Taxonomy" id="260670"/>
    <lineage>
        <taxon>Eukaryota</taxon>
        <taxon>Fungi</taxon>
        <taxon>Dikarya</taxon>
        <taxon>Ascomycota</taxon>
        <taxon>Pezizomycotina</taxon>
        <taxon>Sordariomycetes</taxon>
        <taxon>Sordariomycetidae</taxon>
        <taxon>Sordariales</taxon>
        <taxon>Lasiosphaeriaceae</taxon>
        <taxon>Lasiosphaeris</taxon>
    </lineage>
</organism>
<evidence type="ECO:0000313" key="2">
    <source>
        <dbReference type="Proteomes" id="UP001172102"/>
    </source>
</evidence>
<comment type="caution">
    <text evidence="1">The sequence shown here is derived from an EMBL/GenBank/DDBJ whole genome shotgun (WGS) entry which is preliminary data.</text>
</comment>
<protein>
    <submittedName>
        <fullName evidence="1">Uncharacterized protein</fullName>
    </submittedName>
</protein>
<dbReference type="Proteomes" id="UP001172102">
    <property type="component" value="Unassembled WGS sequence"/>
</dbReference>
<name>A0AA40AFH2_9PEZI</name>
<gene>
    <name evidence="1" type="ORF">B0H67DRAFT_579331</name>
</gene>
<dbReference type="AlphaFoldDB" id="A0AA40AFH2"/>
<sequence length="83" mass="9420">MRWGRQTLLSFRASMLALPLALPLRSAIVMIVTRCAVVEALLLWLMRVGGRDLCGRVVVVCTAVMTKWRGRIAWFRIGRRCCS</sequence>
<keyword evidence="2" id="KW-1185">Reference proteome</keyword>
<reference evidence="1" key="1">
    <citation type="submission" date="2023-06" db="EMBL/GenBank/DDBJ databases">
        <title>Genome-scale phylogeny and comparative genomics of the fungal order Sordariales.</title>
        <authorList>
            <consortium name="Lawrence Berkeley National Laboratory"/>
            <person name="Hensen N."/>
            <person name="Bonometti L."/>
            <person name="Westerberg I."/>
            <person name="Brannstrom I.O."/>
            <person name="Guillou S."/>
            <person name="Cros-Aarteil S."/>
            <person name="Calhoun S."/>
            <person name="Haridas S."/>
            <person name="Kuo A."/>
            <person name="Mondo S."/>
            <person name="Pangilinan J."/>
            <person name="Riley R."/>
            <person name="Labutti K."/>
            <person name="Andreopoulos B."/>
            <person name="Lipzen A."/>
            <person name="Chen C."/>
            <person name="Yanf M."/>
            <person name="Daum C."/>
            <person name="Ng V."/>
            <person name="Clum A."/>
            <person name="Steindorff A."/>
            <person name="Ohm R."/>
            <person name="Martin F."/>
            <person name="Silar P."/>
            <person name="Natvig D."/>
            <person name="Lalanne C."/>
            <person name="Gautier V."/>
            <person name="Ament-Velasquez S.L."/>
            <person name="Kruys A."/>
            <person name="Hutchinson M.I."/>
            <person name="Powell A.J."/>
            <person name="Barry K."/>
            <person name="Miller A.N."/>
            <person name="Grigoriev I.V."/>
            <person name="Debuchy R."/>
            <person name="Gladieux P."/>
            <person name="Thoren M.H."/>
            <person name="Johannesson H."/>
        </authorList>
    </citation>
    <scope>NUCLEOTIDE SEQUENCE</scope>
    <source>
        <strain evidence="1">SMH4607-1</strain>
    </source>
</reference>